<organism evidence="4 5">
    <name type="scientific">Planobispora siamensis</name>
    <dbReference type="NCBI Taxonomy" id="936338"/>
    <lineage>
        <taxon>Bacteria</taxon>
        <taxon>Bacillati</taxon>
        <taxon>Actinomycetota</taxon>
        <taxon>Actinomycetes</taxon>
        <taxon>Streptosporangiales</taxon>
        <taxon>Streptosporangiaceae</taxon>
        <taxon>Planobispora</taxon>
    </lineage>
</organism>
<feature type="region of interest" description="Disordered" evidence="1">
    <location>
        <begin position="218"/>
        <end position="243"/>
    </location>
</feature>
<dbReference type="EMBL" id="BOOJ01000016">
    <property type="protein sequence ID" value="GIH91133.1"/>
    <property type="molecule type" value="Genomic_DNA"/>
</dbReference>
<evidence type="ECO:0000256" key="1">
    <source>
        <dbReference type="SAM" id="MobiDB-lite"/>
    </source>
</evidence>
<dbReference type="Pfam" id="PF14361">
    <property type="entry name" value="RsbRD_N"/>
    <property type="match status" value="1"/>
</dbReference>
<evidence type="ECO:0000259" key="2">
    <source>
        <dbReference type="Pfam" id="PF13556"/>
    </source>
</evidence>
<keyword evidence="5" id="KW-1185">Reference proteome</keyword>
<proteinExistence type="predicted"/>
<protein>
    <recommendedName>
        <fullName evidence="6">PucR C-terminal helix-turn-helix domain-containing protein</fullName>
    </recommendedName>
</protein>
<sequence>MGKAERIAVRDELAAALPEAGQALVDAVVEAIPAYRALDPGQLAEVRAIAAWALTRAVDAWAGDTALSEQDLARFRGIGAARAGDGRPLPAVLRAYRVAAGEANDLVMRRGRGRLDVEDVLALTRQWLTGLDELSEALFSGYVAAGERLAGDRERAVRDLFDDLLAGRQTSPGALADRCRNLGLTLPRTPGLLLAEPLDPALSATPAAASSLLAAVRSGAPQTGAPQTGAPGTDGPGTAEPAGLVTTRGRRAALLLPPGARAAAGNAVAGRGWRGCLIEGLPLAEVPAAYRLAGDALDTAPDHAYDDTGLLGDGDAHVLALLNARPGADPAAVVGSVLGPLADPRHAHLLEGLGAFLTTGSATAAADLLHLHPQTLRYRLRRARELTGRDPRRPWQRLVLDVARHLAEIRTARR</sequence>
<dbReference type="InterPro" id="IPR025736">
    <property type="entry name" value="PucR_C-HTH_dom"/>
</dbReference>
<evidence type="ECO:0008006" key="6">
    <source>
        <dbReference type="Google" id="ProtNLM"/>
    </source>
</evidence>
<dbReference type="AlphaFoldDB" id="A0A8J3SBM5"/>
<dbReference type="PANTHER" id="PTHR33744:SF1">
    <property type="entry name" value="DNA-BINDING TRANSCRIPTIONAL ACTIVATOR ADER"/>
    <property type="match status" value="1"/>
</dbReference>
<feature type="domain" description="RsbT co-antagonist protein RsbRD N-terminal" evidence="3">
    <location>
        <begin position="20"/>
        <end position="156"/>
    </location>
</feature>
<dbReference type="RefSeq" id="WP_204063448.1">
    <property type="nucleotide sequence ID" value="NZ_BOOJ01000016.1"/>
</dbReference>
<dbReference type="Proteomes" id="UP000619788">
    <property type="component" value="Unassembled WGS sequence"/>
</dbReference>
<dbReference type="Gene3D" id="1.10.10.2840">
    <property type="entry name" value="PucR C-terminal helix-turn-helix domain"/>
    <property type="match status" value="1"/>
</dbReference>
<dbReference type="Pfam" id="PF13556">
    <property type="entry name" value="HTH_30"/>
    <property type="match status" value="1"/>
</dbReference>
<dbReference type="InterPro" id="IPR042070">
    <property type="entry name" value="PucR_C-HTH_sf"/>
</dbReference>
<reference evidence="4 5" key="1">
    <citation type="submission" date="2021-01" db="EMBL/GenBank/DDBJ databases">
        <title>Whole genome shotgun sequence of Planobispora siamensis NBRC 107568.</title>
        <authorList>
            <person name="Komaki H."/>
            <person name="Tamura T."/>
        </authorList>
    </citation>
    <scope>NUCLEOTIDE SEQUENCE [LARGE SCALE GENOMIC DNA]</scope>
    <source>
        <strain evidence="4 5">NBRC 107568</strain>
    </source>
</reference>
<evidence type="ECO:0000313" key="5">
    <source>
        <dbReference type="Proteomes" id="UP000619788"/>
    </source>
</evidence>
<comment type="caution">
    <text evidence="4">The sequence shown here is derived from an EMBL/GenBank/DDBJ whole genome shotgun (WGS) entry which is preliminary data.</text>
</comment>
<evidence type="ECO:0000313" key="4">
    <source>
        <dbReference type="EMBL" id="GIH91133.1"/>
    </source>
</evidence>
<dbReference type="InterPro" id="IPR025751">
    <property type="entry name" value="RsbRD_N_dom"/>
</dbReference>
<dbReference type="PANTHER" id="PTHR33744">
    <property type="entry name" value="CARBOHYDRATE DIACID REGULATOR"/>
    <property type="match status" value="1"/>
</dbReference>
<accession>A0A8J3SBM5</accession>
<name>A0A8J3SBM5_9ACTN</name>
<gene>
    <name evidence="4" type="ORF">Psi01_17630</name>
</gene>
<dbReference type="InterPro" id="IPR051448">
    <property type="entry name" value="CdaR-like_regulators"/>
</dbReference>
<evidence type="ECO:0000259" key="3">
    <source>
        <dbReference type="Pfam" id="PF14361"/>
    </source>
</evidence>
<feature type="domain" description="PucR C-terminal helix-turn-helix" evidence="2">
    <location>
        <begin position="349"/>
        <end position="403"/>
    </location>
</feature>